<dbReference type="AlphaFoldDB" id="A0A5B2UVW1"/>
<reference evidence="1 2" key="1">
    <citation type="submission" date="2019-09" db="EMBL/GenBank/DDBJ databases">
        <title>Draft genome sequence of Pseudomonas brenneri CCUG 51514(T).</title>
        <authorList>
            <person name="Tunovic T."/>
            <person name="Pineiro-Iglesias B."/>
            <person name="Unosson C."/>
            <person name="Inganas E."/>
            <person name="Ohlen M."/>
            <person name="Cardew S."/>
            <person name="Jensie-Markopoulos S."/>
            <person name="Salva-Serra F."/>
            <person name="Jaen-Luchoro D."/>
            <person name="Svensson-Stadler L."/>
            <person name="Chun J."/>
            <person name="Moore E."/>
        </authorList>
    </citation>
    <scope>NUCLEOTIDE SEQUENCE [LARGE SCALE GENOMIC DNA]</scope>
    <source>
        <strain evidence="1 2">CCUG 51514</strain>
    </source>
</reference>
<accession>A0A5B2UVW1</accession>
<gene>
    <name evidence="1" type="ORF">F1720_10905</name>
</gene>
<evidence type="ECO:0000313" key="1">
    <source>
        <dbReference type="EMBL" id="KAA2230490.1"/>
    </source>
</evidence>
<protein>
    <submittedName>
        <fullName evidence="1">Uncharacterized protein</fullName>
    </submittedName>
</protein>
<sequence length="113" mass="12381">MEVMIINLYGVRNDLSLELEKRGDALVVNGEPFDFSRIGEGDTLPVDAISSEFFTREVTRIGGELIFHINLPNPVNYSPEQAFPSPVSIKANGVVNLPKPLAPIATLEVSQDE</sequence>
<dbReference type="EMBL" id="VUOL01000005">
    <property type="protein sequence ID" value="KAA2230490.1"/>
    <property type="molecule type" value="Genomic_DNA"/>
</dbReference>
<comment type="caution">
    <text evidence="1">The sequence shown here is derived from an EMBL/GenBank/DDBJ whole genome shotgun (WGS) entry which is preliminary data.</text>
</comment>
<proteinExistence type="predicted"/>
<organism evidence="1 2">
    <name type="scientific">Pseudomonas brenneri</name>
    <dbReference type="NCBI Taxonomy" id="129817"/>
    <lineage>
        <taxon>Bacteria</taxon>
        <taxon>Pseudomonadati</taxon>
        <taxon>Pseudomonadota</taxon>
        <taxon>Gammaproteobacteria</taxon>
        <taxon>Pseudomonadales</taxon>
        <taxon>Pseudomonadaceae</taxon>
        <taxon>Pseudomonas</taxon>
    </lineage>
</organism>
<dbReference type="OrthoDB" id="8373799at2"/>
<name>A0A5B2UVW1_9PSED</name>
<evidence type="ECO:0000313" key="2">
    <source>
        <dbReference type="Proteomes" id="UP000325296"/>
    </source>
</evidence>
<dbReference type="RefSeq" id="WP_146552228.1">
    <property type="nucleotide sequence ID" value="NZ_BMNU01000007.1"/>
</dbReference>
<dbReference type="Proteomes" id="UP000325296">
    <property type="component" value="Unassembled WGS sequence"/>
</dbReference>